<dbReference type="Proteomes" id="UP000038010">
    <property type="component" value="Unassembled WGS sequence"/>
</dbReference>
<comment type="subcellular location">
    <subcellularLocation>
        <location evidence="1">Cell membrane</location>
        <topology evidence="1">Multi-pass membrane protein</topology>
    </subcellularLocation>
</comment>
<sequence>MTDGYECITKPRSKSVSFISHNTTLGIGAENNGAEDRFGKRLVLPSAIAGQCAHSIDDTSSHRTVRHDSLGVDPMTVVWNSGRDTKQDAAPATEPFSSSPRTNESRHHMIGLNDPFDPSNPITSHRESQEMYEGTVFEQASFPRRKSSCVLVNRRKSVYSVEEEKLVRMIGKKRLRWTKWVVLALFVMANAACIAISWIYPKYWWVFAPVILLGNALNSCMVLNIVRWFLWDRFVELVKGNTASPSVEKPTTIAMVLACYSESYHELVSTMESLDKQEKIEHHNRMFIIVCDGMVKGKGAEKTTDRILVDDILKPEREDFLQRHTNHGMDHQRSLRFVWLLEGNTLSHMVHQIRALAGEDRNFIVLIFFRFPHSQTTMSLNAIAYTDPPNGLSVFLSQRKRWTLSTCANDMLIVAKSQMNWFERICSAADVLTWFLPVFIAQTVALFIKACINVEDPTFIVCFAIVTMIPLTYGLFVAFWGCNTIRLKIQYLMGFALVVLLGQFVTPVVIVYAIWHMDDFSWGKTREVEVTDDPDSKPAHSE</sequence>
<keyword evidence="2" id="KW-1003">Cell membrane</keyword>
<feature type="transmembrane region" description="Helical" evidence="8">
    <location>
        <begin position="180"/>
        <end position="200"/>
    </location>
</feature>
<feature type="region of interest" description="Disordered" evidence="7">
    <location>
        <begin position="84"/>
        <end position="118"/>
    </location>
</feature>
<keyword evidence="6" id="KW-0325">Glycoprotein</keyword>
<evidence type="ECO:0000313" key="9">
    <source>
        <dbReference type="EMBL" id="KPI42724.1"/>
    </source>
</evidence>
<comment type="caution">
    <text evidence="9">The sequence shown here is derived from an EMBL/GenBank/DDBJ whole genome shotgun (WGS) entry which is preliminary data.</text>
</comment>
<keyword evidence="3" id="KW-0808">Transferase</keyword>
<evidence type="ECO:0000256" key="5">
    <source>
        <dbReference type="ARBA" id="ARBA00023136"/>
    </source>
</evidence>
<accession>A0A0N1HDJ4</accession>
<evidence type="ECO:0000256" key="4">
    <source>
        <dbReference type="ARBA" id="ARBA00022692"/>
    </source>
</evidence>
<feature type="transmembrane region" description="Helical" evidence="8">
    <location>
        <begin position="206"/>
        <end position="230"/>
    </location>
</feature>
<feature type="transmembrane region" description="Helical" evidence="8">
    <location>
        <begin position="458"/>
        <end position="480"/>
    </location>
</feature>
<dbReference type="AlphaFoldDB" id="A0A0N1HDJ4"/>
<evidence type="ECO:0000256" key="3">
    <source>
        <dbReference type="ARBA" id="ARBA00022679"/>
    </source>
</evidence>
<dbReference type="EMBL" id="LFJN01000006">
    <property type="protein sequence ID" value="KPI42724.1"/>
    <property type="molecule type" value="Genomic_DNA"/>
</dbReference>
<dbReference type="GO" id="GO:0030428">
    <property type="term" value="C:cell septum"/>
    <property type="evidence" value="ECO:0007669"/>
    <property type="project" value="TreeGrafter"/>
</dbReference>
<dbReference type="GO" id="GO:0031505">
    <property type="term" value="P:fungal-type cell wall organization"/>
    <property type="evidence" value="ECO:0007669"/>
    <property type="project" value="TreeGrafter"/>
</dbReference>
<keyword evidence="4 8" id="KW-0812">Transmembrane</keyword>
<organism evidence="9 10">
    <name type="scientific">Cyphellophora attinorum</name>
    <dbReference type="NCBI Taxonomy" id="1664694"/>
    <lineage>
        <taxon>Eukaryota</taxon>
        <taxon>Fungi</taxon>
        <taxon>Dikarya</taxon>
        <taxon>Ascomycota</taxon>
        <taxon>Pezizomycotina</taxon>
        <taxon>Eurotiomycetes</taxon>
        <taxon>Chaetothyriomycetidae</taxon>
        <taxon>Chaetothyriales</taxon>
        <taxon>Cyphellophoraceae</taxon>
        <taxon>Cyphellophora</taxon>
    </lineage>
</organism>
<dbReference type="GO" id="GO:0006031">
    <property type="term" value="P:chitin biosynthetic process"/>
    <property type="evidence" value="ECO:0007669"/>
    <property type="project" value="TreeGrafter"/>
</dbReference>
<gene>
    <name evidence="9" type="ORF">AB675_1773</name>
</gene>
<evidence type="ECO:0000256" key="6">
    <source>
        <dbReference type="ARBA" id="ARBA00023180"/>
    </source>
</evidence>
<dbReference type="GO" id="GO:0004100">
    <property type="term" value="F:chitin synthase activity"/>
    <property type="evidence" value="ECO:0007669"/>
    <property type="project" value="InterPro"/>
</dbReference>
<evidence type="ECO:0000256" key="2">
    <source>
        <dbReference type="ARBA" id="ARBA00022475"/>
    </source>
</evidence>
<dbReference type="VEuPathDB" id="FungiDB:AB675_1773"/>
<dbReference type="RefSeq" id="XP_018002687.1">
    <property type="nucleotide sequence ID" value="XM_018141689.1"/>
</dbReference>
<proteinExistence type="predicted"/>
<dbReference type="OrthoDB" id="370884at2759"/>
<dbReference type="PANTHER" id="PTHR22914">
    <property type="entry name" value="CHITIN SYNTHASE"/>
    <property type="match status" value="1"/>
</dbReference>
<dbReference type="GeneID" id="28733569"/>
<feature type="transmembrane region" description="Helical" evidence="8">
    <location>
        <begin position="492"/>
        <end position="515"/>
    </location>
</feature>
<dbReference type="GO" id="GO:0005886">
    <property type="term" value="C:plasma membrane"/>
    <property type="evidence" value="ECO:0007669"/>
    <property type="project" value="UniProtKB-SubCell"/>
</dbReference>
<evidence type="ECO:0000256" key="8">
    <source>
        <dbReference type="SAM" id="Phobius"/>
    </source>
</evidence>
<dbReference type="InterPro" id="IPR004835">
    <property type="entry name" value="Chitin_synth"/>
</dbReference>
<evidence type="ECO:0000313" key="10">
    <source>
        <dbReference type="Proteomes" id="UP000038010"/>
    </source>
</evidence>
<keyword evidence="5 8" id="KW-0472">Membrane</keyword>
<dbReference type="STRING" id="1664694.A0A0N1HDJ4"/>
<keyword evidence="8" id="KW-1133">Transmembrane helix</keyword>
<feature type="transmembrane region" description="Helical" evidence="8">
    <location>
        <begin position="431"/>
        <end position="452"/>
    </location>
</feature>
<reference evidence="9 10" key="1">
    <citation type="submission" date="2015-06" db="EMBL/GenBank/DDBJ databases">
        <title>Draft genome of the ant-associated black yeast Phialophora attae CBS 131958.</title>
        <authorList>
            <person name="Moreno L.F."/>
            <person name="Stielow B.J."/>
            <person name="de Hoog S."/>
            <person name="Vicente V.A."/>
            <person name="Weiss V.A."/>
            <person name="de Vries M."/>
            <person name="Cruz L.M."/>
            <person name="Souza E.M."/>
        </authorList>
    </citation>
    <scope>NUCLEOTIDE SEQUENCE [LARGE SCALE GENOMIC DNA]</scope>
    <source>
        <strain evidence="9 10">CBS 131958</strain>
    </source>
</reference>
<keyword evidence="10" id="KW-1185">Reference proteome</keyword>
<evidence type="ECO:0000256" key="7">
    <source>
        <dbReference type="SAM" id="MobiDB-lite"/>
    </source>
</evidence>
<dbReference type="Pfam" id="PF03142">
    <property type="entry name" value="Chitin_synth_2"/>
    <property type="match status" value="2"/>
</dbReference>
<protein>
    <submittedName>
        <fullName evidence="9">Chitin synthase 6</fullName>
    </submittedName>
</protein>
<evidence type="ECO:0000256" key="1">
    <source>
        <dbReference type="ARBA" id="ARBA00004651"/>
    </source>
</evidence>
<name>A0A0N1HDJ4_9EURO</name>
<dbReference type="PANTHER" id="PTHR22914:SF13">
    <property type="entry name" value="CHITIN SYNTHASE"/>
    <property type="match status" value="1"/>
</dbReference>